<reference evidence="1" key="2">
    <citation type="submission" date="2021-04" db="EMBL/GenBank/DDBJ databases">
        <title>Isolation and genomic analysis of the ibuprofen-degrading bacterium Sphingomonas strain MPO218.</title>
        <authorList>
            <person name="Aulestia M."/>
            <person name="Flores A."/>
            <person name="Mangas E.L."/>
            <person name="Perez-Pulido A.J."/>
            <person name="Santero E."/>
            <person name="Camacho E.M."/>
        </authorList>
    </citation>
    <scope>NUCLEOTIDE SEQUENCE</scope>
    <source>
        <strain evidence="1">MPO218</strain>
    </source>
</reference>
<reference evidence="1" key="1">
    <citation type="submission" date="2020-07" db="EMBL/GenBank/DDBJ databases">
        <authorList>
            <person name="Camacho E."/>
        </authorList>
    </citation>
    <scope>NUCLEOTIDE SEQUENCE</scope>
    <source>
        <strain evidence="1">MPO218</strain>
    </source>
</reference>
<dbReference type="EMBL" id="CP059319">
    <property type="protein sequence ID" value="QTH19743.1"/>
    <property type="molecule type" value="Genomic_DNA"/>
</dbReference>
<name>A0A975CYP0_9SPHN</name>
<sequence>MTTDPTRAAEIVVRAEKAIALGKATGSDGSRLPSNIYVIAEELLALVQRPTDTARARAICYRDSLGRTKEARTADEVHEAWSTITEHSKVWPYAKRFLFRIGLTDERGNVVTADTPSPVTDETALSGEVERCIVQLERLSDWLLSNDLDMKLPEEIDADPRDIANWLRSKVWTERAAGQWHPGDEA</sequence>
<accession>A0A975CYP0</accession>
<evidence type="ECO:0000313" key="2">
    <source>
        <dbReference type="Proteomes" id="UP000664914"/>
    </source>
</evidence>
<dbReference type="Proteomes" id="UP000664914">
    <property type="component" value="Chromosome"/>
</dbReference>
<dbReference type="RefSeq" id="WP_208631711.1">
    <property type="nucleotide sequence ID" value="NZ_CP059319.1"/>
</dbReference>
<proteinExistence type="predicted"/>
<gene>
    <name evidence="1" type="ORF">HRJ34_15345</name>
</gene>
<protein>
    <submittedName>
        <fullName evidence="1">Uncharacterized protein</fullName>
    </submittedName>
</protein>
<dbReference type="AlphaFoldDB" id="A0A975CYP0"/>
<organism evidence="1 2">
    <name type="scientific">Rhizorhabdus wittichii</name>
    <dbReference type="NCBI Taxonomy" id="160791"/>
    <lineage>
        <taxon>Bacteria</taxon>
        <taxon>Pseudomonadati</taxon>
        <taxon>Pseudomonadota</taxon>
        <taxon>Alphaproteobacteria</taxon>
        <taxon>Sphingomonadales</taxon>
        <taxon>Sphingomonadaceae</taxon>
        <taxon>Rhizorhabdus</taxon>
    </lineage>
</organism>
<evidence type="ECO:0000313" key="1">
    <source>
        <dbReference type="EMBL" id="QTH19743.1"/>
    </source>
</evidence>